<keyword evidence="3" id="KW-1185">Reference proteome</keyword>
<dbReference type="Pfam" id="PF00814">
    <property type="entry name" value="TsaD"/>
    <property type="match status" value="1"/>
</dbReference>
<keyword evidence="2" id="KW-0808">Transferase</keyword>
<dbReference type="Gene3D" id="3.30.420.40">
    <property type="match status" value="1"/>
</dbReference>
<dbReference type="SUPFAM" id="SSF53067">
    <property type="entry name" value="Actin-like ATPase domain"/>
    <property type="match status" value="1"/>
</dbReference>
<dbReference type="GO" id="GO:0016740">
    <property type="term" value="F:transferase activity"/>
    <property type="evidence" value="ECO:0007669"/>
    <property type="project" value="UniProtKB-KW"/>
</dbReference>
<dbReference type="RefSeq" id="WP_152578506.1">
    <property type="nucleotide sequence ID" value="NZ_JAATJI010000001.1"/>
</dbReference>
<name>A0A7C9GQY3_9SPHN</name>
<reference evidence="2 3" key="1">
    <citation type="submission" date="2019-09" db="EMBL/GenBank/DDBJ databases">
        <title>Polymorphobacter sp. isolated from a lake in China.</title>
        <authorList>
            <person name="Liu Z."/>
        </authorList>
    </citation>
    <scope>NUCLEOTIDE SEQUENCE [LARGE SCALE GENOMIC DNA]</scope>
    <source>
        <strain evidence="2 3">D40P</strain>
    </source>
</reference>
<evidence type="ECO:0000313" key="3">
    <source>
        <dbReference type="Proteomes" id="UP000481327"/>
    </source>
</evidence>
<feature type="domain" description="Gcp-like" evidence="1">
    <location>
        <begin position="33"/>
        <end position="134"/>
    </location>
</feature>
<dbReference type="GO" id="GO:0002949">
    <property type="term" value="P:tRNA threonylcarbamoyladenosine modification"/>
    <property type="evidence" value="ECO:0007669"/>
    <property type="project" value="InterPro"/>
</dbReference>
<dbReference type="InterPro" id="IPR000905">
    <property type="entry name" value="Gcp-like_dom"/>
</dbReference>
<dbReference type="InterPro" id="IPR022496">
    <property type="entry name" value="T6A_TsaB"/>
</dbReference>
<evidence type="ECO:0000313" key="2">
    <source>
        <dbReference type="EMBL" id="MQT18056.1"/>
    </source>
</evidence>
<dbReference type="NCBIfam" id="TIGR03725">
    <property type="entry name" value="T6A_YeaZ"/>
    <property type="match status" value="1"/>
</dbReference>
<proteinExistence type="predicted"/>
<sequence length="202" mass="19930">MSDLTLALSTASPALSLALFDGAVCIASDHRIIGRGHAEALLPAIAALMAGHGQADRILVDIGPGSFTGIRIGIAAARALGLAWQVPVAGFSGAALVAAAAFALRPDLAGVRVLLDGGRGQLLACDYDRDYAAGATATLAPHAAAAGPGPVAGAGAALLPGSPATIHDGQPDARFALHLPAAGRSLAPAAHYVRPPDAILPL</sequence>
<dbReference type="Proteomes" id="UP000481327">
    <property type="component" value="Unassembled WGS sequence"/>
</dbReference>
<dbReference type="AlphaFoldDB" id="A0A7C9GQY3"/>
<comment type="caution">
    <text evidence="2">The sequence shown here is derived from an EMBL/GenBank/DDBJ whole genome shotgun (WGS) entry which is preliminary data.</text>
</comment>
<accession>A0A7C9GQY3</accession>
<dbReference type="InterPro" id="IPR043129">
    <property type="entry name" value="ATPase_NBD"/>
</dbReference>
<gene>
    <name evidence="2" type="primary">tsaB</name>
    <name evidence="2" type="ORF">F3168_12395</name>
</gene>
<protein>
    <submittedName>
        <fullName evidence="2">tRNA (Adenosine(37)-N6)-threonylcarbamoyltransferase complex dimerization subunit type 1 TsaB</fullName>
    </submittedName>
</protein>
<dbReference type="EMBL" id="WIOL01000004">
    <property type="protein sequence ID" value="MQT18056.1"/>
    <property type="molecule type" value="Genomic_DNA"/>
</dbReference>
<evidence type="ECO:0000259" key="1">
    <source>
        <dbReference type="Pfam" id="PF00814"/>
    </source>
</evidence>
<organism evidence="2 3">
    <name type="scientific">Sandarakinorhabdus fusca</name>
    <dbReference type="NCBI Taxonomy" id="1439888"/>
    <lineage>
        <taxon>Bacteria</taxon>
        <taxon>Pseudomonadati</taxon>
        <taxon>Pseudomonadota</taxon>
        <taxon>Alphaproteobacteria</taxon>
        <taxon>Sphingomonadales</taxon>
        <taxon>Sphingosinicellaceae</taxon>
        <taxon>Sandarakinorhabdus</taxon>
    </lineage>
</organism>